<dbReference type="NCBIfam" id="NF047832">
    <property type="entry name" value="caspase_w_EACC1"/>
    <property type="match status" value="1"/>
</dbReference>
<proteinExistence type="predicted"/>
<evidence type="ECO:0000313" key="4">
    <source>
        <dbReference type="EMBL" id="MDT0401714.1"/>
    </source>
</evidence>
<dbReference type="EMBL" id="JAVRFB010000004">
    <property type="protein sequence ID" value="MDT0401714.1"/>
    <property type="molecule type" value="Genomic_DNA"/>
</dbReference>
<dbReference type="RefSeq" id="WP_311709569.1">
    <property type="nucleotide sequence ID" value="NZ_JAVRFB010000004.1"/>
</dbReference>
<dbReference type="PROSITE" id="PS00018">
    <property type="entry name" value="EF_HAND_1"/>
    <property type="match status" value="1"/>
</dbReference>
<dbReference type="InterPro" id="IPR011600">
    <property type="entry name" value="Pept_C14_caspase"/>
</dbReference>
<comment type="caution">
    <text evidence="4">The sequence shown here is derived from an EMBL/GenBank/DDBJ whole genome shotgun (WGS) entry which is preliminary data.</text>
</comment>
<dbReference type="InterPro" id="IPR045431">
    <property type="entry name" value="EAD2"/>
</dbReference>
<dbReference type="Proteomes" id="UP001180503">
    <property type="component" value="Unassembled WGS sequence"/>
</dbReference>
<feature type="domain" description="Effector-associated" evidence="3">
    <location>
        <begin position="336"/>
        <end position="406"/>
    </location>
</feature>
<feature type="region of interest" description="Disordered" evidence="1">
    <location>
        <begin position="250"/>
        <end position="327"/>
    </location>
</feature>
<reference evidence="5" key="1">
    <citation type="submission" date="2023-07" db="EMBL/GenBank/DDBJ databases">
        <title>30 novel species of actinomycetes from the DSMZ collection.</title>
        <authorList>
            <person name="Nouioui I."/>
        </authorList>
    </citation>
    <scope>NUCLEOTIDE SEQUENCE [LARGE SCALE GENOMIC DNA]</scope>
    <source>
        <strain evidence="5">DSM 41635</strain>
    </source>
</reference>
<dbReference type="InterPro" id="IPR018247">
    <property type="entry name" value="EF_Hand_1_Ca_BS"/>
</dbReference>
<protein>
    <submittedName>
        <fullName evidence="4">Caspase family protein</fullName>
    </submittedName>
</protein>
<dbReference type="SUPFAM" id="SSF52129">
    <property type="entry name" value="Caspase-like"/>
    <property type="match status" value="1"/>
</dbReference>
<name>A0ABU2QEU7_9ACTN</name>
<gene>
    <name evidence="4" type="ORF">RM528_07585</name>
</gene>
<feature type="compositionally biased region" description="Pro residues" evidence="1">
    <location>
        <begin position="282"/>
        <end position="317"/>
    </location>
</feature>
<accession>A0ABU2QEU7</accession>
<evidence type="ECO:0000259" key="3">
    <source>
        <dbReference type="Pfam" id="PF19956"/>
    </source>
</evidence>
<evidence type="ECO:0000313" key="5">
    <source>
        <dbReference type="Proteomes" id="UP001180503"/>
    </source>
</evidence>
<organism evidence="4 5">
    <name type="scientific">Streptomyces edwardsiae</name>
    <dbReference type="NCBI Taxonomy" id="3075527"/>
    <lineage>
        <taxon>Bacteria</taxon>
        <taxon>Bacillati</taxon>
        <taxon>Actinomycetota</taxon>
        <taxon>Actinomycetes</taxon>
        <taxon>Kitasatosporales</taxon>
        <taxon>Streptomycetaceae</taxon>
        <taxon>Streptomyces</taxon>
    </lineage>
</organism>
<dbReference type="Gene3D" id="3.40.50.1460">
    <property type="match status" value="1"/>
</dbReference>
<dbReference type="InterPro" id="IPR029030">
    <property type="entry name" value="Caspase-like_dom_sf"/>
</dbReference>
<evidence type="ECO:0000259" key="2">
    <source>
        <dbReference type="Pfam" id="PF00656"/>
    </source>
</evidence>
<evidence type="ECO:0000256" key="1">
    <source>
        <dbReference type="SAM" id="MobiDB-lite"/>
    </source>
</evidence>
<feature type="domain" description="Peptidase C14 caspase" evidence="2">
    <location>
        <begin position="4"/>
        <end position="241"/>
    </location>
</feature>
<feature type="compositionally biased region" description="Low complexity" evidence="1">
    <location>
        <begin position="267"/>
        <end position="281"/>
    </location>
</feature>
<dbReference type="Pfam" id="PF00656">
    <property type="entry name" value="Peptidase_C14"/>
    <property type="match status" value="1"/>
</dbReference>
<sequence length="417" mass="45410">MAARRYALLVATGTYDNQPLRQLRSPAHDAQALADVLEDSRIGDFEVGMVVDAPHHEVALAIEHFFQDRRRDDVLLLHISCHGLKNHNGELHFAATDTDARWLASTSVSAQFVRQRISECRARSVVLLLDCCYSGAFLTGSKGDGAVHLEDELAGHGRAVLTATNRTEYAWEGGDPVTRLEPETESSRFTRAVIKGLSTGEADRNGDGWIGVHELYDYVYEELQGADVRQRPQMWAELERRVVIARSVLNPGASGSAPPASAPAPPVSARMSPSYRASPRLGPAPAPPPRSLVPAPAPPPRSSRPVGFPPAEPPPAHPDAASDDDSSLDPLVRLTEALITLPCVQDPQSRIRFAILLSEKLGRQVDLRGVRMREDAVAIAHAVRNTPRGDTHLTRLVFLLEGGEVAQNLRRVINDIG</sequence>
<dbReference type="Pfam" id="PF19956">
    <property type="entry name" value="EAD2"/>
    <property type="match status" value="1"/>
</dbReference>